<dbReference type="KEGG" id="parq:DSM112329_01750"/>
<name>A0AAU7ATT9_9ACTN</name>
<dbReference type="RefSeq" id="WP_354701437.1">
    <property type="nucleotide sequence ID" value="NZ_CP114014.1"/>
</dbReference>
<gene>
    <name evidence="2" type="ORF">DSM112329_01750</name>
</gene>
<sequence length="134" mass="15060">MSGDAKQLIETAAKTFLEEVPALKPMKVVVAFDLTGGRSDLQQFRLQLPELTVTKDIGADARIRVAMRREFFNLMVEHGARVADWREAFHDGKAKATGVEQYLKLILTVVEKQEERDRLRRPKHPGGTKPPGGH</sequence>
<dbReference type="AlphaFoldDB" id="A0AAU7ATT9"/>
<evidence type="ECO:0000313" key="2">
    <source>
        <dbReference type="EMBL" id="XAY04912.1"/>
    </source>
</evidence>
<organism evidence="2">
    <name type="scientific">Paraconexibacter sp. AEG42_29</name>
    <dbReference type="NCBI Taxonomy" id="2997339"/>
    <lineage>
        <taxon>Bacteria</taxon>
        <taxon>Bacillati</taxon>
        <taxon>Actinomycetota</taxon>
        <taxon>Thermoleophilia</taxon>
        <taxon>Solirubrobacterales</taxon>
        <taxon>Paraconexibacteraceae</taxon>
        <taxon>Paraconexibacter</taxon>
    </lineage>
</organism>
<dbReference type="EMBL" id="CP114014">
    <property type="protein sequence ID" value="XAY04912.1"/>
    <property type="molecule type" value="Genomic_DNA"/>
</dbReference>
<protein>
    <submittedName>
        <fullName evidence="2">Uncharacterized protein</fullName>
    </submittedName>
</protein>
<reference evidence="2" key="1">
    <citation type="submission" date="2022-12" db="EMBL/GenBank/DDBJ databases">
        <title>Paraconexibacter alkalitolerans sp. nov. and Baekduia alba sp. nov., isolated from soil and emended description of the genera Paraconexibacter (Chun et al., 2020) and Baekduia (An et al., 2020).</title>
        <authorList>
            <person name="Vieira S."/>
            <person name="Huber K.J."/>
            <person name="Geppert A."/>
            <person name="Wolf J."/>
            <person name="Neumann-Schaal M."/>
            <person name="Muesken M."/>
            <person name="Overmann J."/>
        </authorList>
    </citation>
    <scope>NUCLEOTIDE SEQUENCE</scope>
    <source>
        <strain evidence="2">AEG42_29</strain>
    </source>
</reference>
<feature type="region of interest" description="Disordered" evidence="1">
    <location>
        <begin position="114"/>
        <end position="134"/>
    </location>
</feature>
<evidence type="ECO:0000256" key="1">
    <source>
        <dbReference type="SAM" id="MobiDB-lite"/>
    </source>
</evidence>
<accession>A0AAU7ATT9</accession>
<proteinExistence type="predicted"/>